<dbReference type="NCBIfam" id="TIGR02595">
    <property type="entry name" value="PEP_CTERM"/>
    <property type="match status" value="1"/>
</dbReference>
<comment type="caution">
    <text evidence="3">The sequence shown here is derived from an EMBL/GenBank/DDBJ whole genome shotgun (WGS) entry which is preliminary data.</text>
</comment>
<feature type="signal peptide" evidence="1">
    <location>
        <begin position="1"/>
        <end position="22"/>
    </location>
</feature>
<dbReference type="InterPro" id="IPR013424">
    <property type="entry name" value="Ice-binding_C"/>
</dbReference>
<dbReference type="Proteomes" id="UP000623067">
    <property type="component" value="Unassembled WGS sequence"/>
</dbReference>
<feature type="chain" id="PRO_5036765352" description="Ice-binding protein C-terminal domain-containing protein" evidence="1">
    <location>
        <begin position="23"/>
        <end position="264"/>
    </location>
</feature>
<evidence type="ECO:0000313" key="4">
    <source>
        <dbReference type="Proteomes" id="UP000623067"/>
    </source>
</evidence>
<dbReference type="EMBL" id="BMIH01000001">
    <property type="protein sequence ID" value="GGB21117.1"/>
    <property type="molecule type" value="Genomic_DNA"/>
</dbReference>
<keyword evidence="4" id="KW-1185">Reference proteome</keyword>
<sequence>MKTIITAAAALTAIAVAAPASATSFTFNTTTGGTLSGGDTYGNSRTYTTTSGKESLSVKATAWTVNDGKVTSSNLTSYSAGLGAIGRNESGAYGTHTVDNLNGDDFILLQFSQAVNLASATLNAYTVASNSLGYAISQYFITPDNDSTVKVGNITGAWNQALALNGISESSLNGMFTGTLNVTSNGGATQTFSLKGAGNLWMIGASQANPDCFVDGFKLAGLSVSTVAAVPEPATWAMMLVGFGMVGAASRYRRRATAVKVTMA</sequence>
<reference evidence="3" key="1">
    <citation type="journal article" date="2014" name="Int. J. Syst. Evol. Microbiol.">
        <title>Complete genome sequence of Corynebacterium casei LMG S-19264T (=DSM 44701T), isolated from a smear-ripened cheese.</title>
        <authorList>
            <consortium name="US DOE Joint Genome Institute (JGI-PGF)"/>
            <person name="Walter F."/>
            <person name="Albersmeier A."/>
            <person name="Kalinowski J."/>
            <person name="Ruckert C."/>
        </authorList>
    </citation>
    <scope>NUCLEOTIDE SEQUENCE</scope>
    <source>
        <strain evidence="3">CGMCC 1.15330</strain>
    </source>
</reference>
<evidence type="ECO:0000256" key="1">
    <source>
        <dbReference type="SAM" id="SignalP"/>
    </source>
</evidence>
<evidence type="ECO:0000259" key="2">
    <source>
        <dbReference type="Pfam" id="PF07589"/>
    </source>
</evidence>
<dbReference type="Pfam" id="PF07589">
    <property type="entry name" value="PEP-CTERM"/>
    <property type="match status" value="1"/>
</dbReference>
<reference evidence="3" key="2">
    <citation type="submission" date="2020-09" db="EMBL/GenBank/DDBJ databases">
        <authorList>
            <person name="Sun Q."/>
            <person name="Zhou Y."/>
        </authorList>
    </citation>
    <scope>NUCLEOTIDE SEQUENCE</scope>
    <source>
        <strain evidence="3">CGMCC 1.15330</strain>
    </source>
</reference>
<evidence type="ECO:0000313" key="3">
    <source>
        <dbReference type="EMBL" id="GGB21117.1"/>
    </source>
</evidence>
<proteinExistence type="predicted"/>
<organism evidence="3 4">
    <name type="scientific">Sphingomonas metalli</name>
    <dbReference type="NCBI Taxonomy" id="1779358"/>
    <lineage>
        <taxon>Bacteria</taxon>
        <taxon>Pseudomonadati</taxon>
        <taxon>Pseudomonadota</taxon>
        <taxon>Alphaproteobacteria</taxon>
        <taxon>Sphingomonadales</taxon>
        <taxon>Sphingomonadaceae</taxon>
        <taxon>Sphingomonas</taxon>
    </lineage>
</organism>
<dbReference type="RefSeq" id="WP_229664354.1">
    <property type="nucleotide sequence ID" value="NZ_BMIH01000001.1"/>
</dbReference>
<dbReference type="NCBIfam" id="NF035944">
    <property type="entry name" value="PEPxxWA-CTERM"/>
    <property type="match status" value="1"/>
</dbReference>
<protein>
    <recommendedName>
        <fullName evidence="2">Ice-binding protein C-terminal domain-containing protein</fullName>
    </recommendedName>
</protein>
<keyword evidence="1" id="KW-0732">Signal</keyword>
<feature type="domain" description="Ice-binding protein C-terminal" evidence="2">
    <location>
        <begin position="229"/>
        <end position="254"/>
    </location>
</feature>
<accession>A0A916SXS8</accession>
<name>A0A916SXS8_9SPHN</name>
<dbReference type="AlphaFoldDB" id="A0A916SXS8"/>
<gene>
    <name evidence="3" type="ORF">GCM10011380_08410</name>
</gene>